<feature type="compositionally biased region" description="Low complexity" evidence="8">
    <location>
        <begin position="68"/>
        <end position="79"/>
    </location>
</feature>
<dbReference type="InterPro" id="IPR055235">
    <property type="entry name" value="ASD1_cat"/>
</dbReference>
<reference evidence="10 11" key="1">
    <citation type="submission" date="2020-12" db="EMBL/GenBank/DDBJ databases">
        <title>Brachybacterium sp. MASK1Z-5, whole genome shotgun sequence.</title>
        <authorList>
            <person name="Tuo L."/>
        </authorList>
    </citation>
    <scope>NUCLEOTIDE SEQUENCE [LARGE SCALE GENOMIC DNA]</scope>
    <source>
        <strain evidence="10 11">MASK1Z-5</strain>
    </source>
</reference>
<evidence type="ECO:0000256" key="1">
    <source>
        <dbReference type="ARBA" id="ARBA00001462"/>
    </source>
</evidence>
<dbReference type="Gene3D" id="3.20.20.80">
    <property type="entry name" value="Glycosidases"/>
    <property type="match status" value="1"/>
</dbReference>
<dbReference type="InterPro" id="IPR013780">
    <property type="entry name" value="Glyco_hydro_b"/>
</dbReference>
<evidence type="ECO:0000256" key="8">
    <source>
        <dbReference type="SAM" id="MobiDB-lite"/>
    </source>
</evidence>
<feature type="compositionally biased region" description="Basic residues" evidence="8">
    <location>
        <begin position="21"/>
        <end position="37"/>
    </location>
</feature>
<keyword evidence="7" id="KW-0326">Glycosidase</keyword>
<comment type="catalytic activity">
    <reaction evidence="1">
        <text>Hydrolysis of terminal non-reducing alpha-L-arabinofuranoside residues in alpha-L-arabinosides.</text>
        <dbReference type="EC" id="3.2.1.55"/>
    </reaction>
</comment>
<evidence type="ECO:0000313" key="10">
    <source>
        <dbReference type="EMBL" id="MBK0331551.1"/>
    </source>
</evidence>
<keyword evidence="6" id="KW-0119">Carbohydrate metabolism</keyword>
<dbReference type="InterPro" id="IPR017853">
    <property type="entry name" value="GH"/>
</dbReference>
<dbReference type="InterPro" id="IPR010720">
    <property type="entry name" value="Alpha-L-AF_C"/>
</dbReference>
<evidence type="ECO:0000256" key="4">
    <source>
        <dbReference type="ARBA" id="ARBA00012670"/>
    </source>
</evidence>
<dbReference type="SUPFAM" id="SSF51445">
    <property type="entry name" value="(Trans)glycosidases"/>
    <property type="match status" value="1"/>
</dbReference>
<evidence type="ECO:0000313" key="11">
    <source>
        <dbReference type="Proteomes" id="UP000612352"/>
    </source>
</evidence>
<dbReference type="SMART" id="SM00813">
    <property type="entry name" value="Alpha-L-AF_C"/>
    <property type="match status" value="1"/>
</dbReference>
<evidence type="ECO:0000256" key="6">
    <source>
        <dbReference type="ARBA" id="ARBA00023277"/>
    </source>
</evidence>
<dbReference type="Pfam" id="PF22848">
    <property type="entry name" value="ASD1_dom"/>
    <property type="match status" value="1"/>
</dbReference>
<organism evidence="10 11">
    <name type="scientific">Brachybacterium halotolerans</name>
    <dbReference type="NCBI Taxonomy" id="2795215"/>
    <lineage>
        <taxon>Bacteria</taxon>
        <taxon>Bacillati</taxon>
        <taxon>Actinomycetota</taxon>
        <taxon>Actinomycetes</taxon>
        <taxon>Micrococcales</taxon>
        <taxon>Dermabacteraceae</taxon>
        <taxon>Brachybacterium</taxon>
    </lineage>
</organism>
<comment type="caution">
    <text evidence="10">The sequence shown here is derived from an EMBL/GenBank/DDBJ whole genome shotgun (WGS) entry which is preliminary data.</text>
</comment>
<evidence type="ECO:0000256" key="3">
    <source>
        <dbReference type="ARBA" id="ARBA00011165"/>
    </source>
</evidence>
<proteinExistence type="inferred from homology"/>
<comment type="subunit">
    <text evidence="3">Homohexamer; trimer of dimers.</text>
</comment>
<dbReference type="EC" id="3.2.1.55" evidence="4"/>
<dbReference type="PANTHER" id="PTHR43576:SF2">
    <property type="entry name" value="INTRACELLULAR EXO-ALPHA-L-ARABINOFURANOSIDASE 2"/>
    <property type="match status" value="1"/>
</dbReference>
<evidence type="ECO:0000256" key="5">
    <source>
        <dbReference type="ARBA" id="ARBA00022801"/>
    </source>
</evidence>
<protein>
    <recommendedName>
        <fullName evidence="4">non-reducing end alpha-L-arabinofuranosidase</fullName>
        <ecNumber evidence="4">3.2.1.55</ecNumber>
    </recommendedName>
</protein>
<comment type="similarity">
    <text evidence="2">Belongs to the glycosyl hydrolase 51 family.</text>
</comment>
<dbReference type="SUPFAM" id="SSF51011">
    <property type="entry name" value="Glycosyl hydrolase domain"/>
    <property type="match status" value="1"/>
</dbReference>
<sequence length="617" mass="67230">MIPSAGRRALGQDGAVPSLRHAGHVRHRRSRQGRRHPWAPTAGHRATRSPLARRRTHPRTGEDPVHSPDTPTTAGDPTAHITLTPTTDSPALDPKIYGHFLESAFFGNIEGGVFDEGSPLSVTSDGPLDGCRQDVIDACRELGMPVVRWPGGNFTSAYWWQDGTGPRDERPRRLELAWGSEETNRFGTPEFLAWCEATGATPYLAHSCRSVEDAARWVEYCNHAGDTAMTRRRAADGLESPLPVPIWGIGNEVYGPWQMGHRSPEQYAHDAREHARFMRAVDGSIRFVCVGLDDDRWTDVVVRELGELTDWFSVHAYGAGFHLVDPSREEFDAIVAQAIHMEQVLQGFSQKVAAAADRHGITSPLQIAFDEWNMRHYEPRSWPEPQPGPDGGIAPRDTSGPADAPGVAADVGWKVNRYSPRTLADALFYAGVFHAIHRTAGNRVPVTMANTVNLVNANALLAVREGGLVRSATFHVWDLYLNHFGTQPLRAAVAGPAVTLPVRHEQGWGGEAQCTEVLTPVALLDVSATESADGSRRYLAVINRSADQDIEAVLSVEGELVTGPVTVHSLGDGVGDLFAVNTIGVPDTVALRERSVELKDGRFTAPAHSVSVVAWEV</sequence>
<keyword evidence="11" id="KW-1185">Reference proteome</keyword>
<dbReference type="EMBL" id="JAEDAJ010000004">
    <property type="protein sequence ID" value="MBK0331551.1"/>
    <property type="molecule type" value="Genomic_DNA"/>
</dbReference>
<feature type="region of interest" description="Disordered" evidence="8">
    <location>
        <begin position="378"/>
        <end position="405"/>
    </location>
</feature>
<feature type="region of interest" description="Disordered" evidence="8">
    <location>
        <begin position="1"/>
        <end position="89"/>
    </location>
</feature>
<dbReference type="PANTHER" id="PTHR43576">
    <property type="entry name" value="ALPHA-L-ARABINOFURANOSIDASE C-RELATED"/>
    <property type="match status" value="1"/>
</dbReference>
<dbReference type="Pfam" id="PF06964">
    <property type="entry name" value="Alpha-L-AF_C"/>
    <property type="match status" value="1"/>
</dbReference>
<keyword evidence="5" id="KW-0378">Hydrolase</keyword>
<evidence type="ECO:0000259" key="9">
    <source>
        <dbReference type="SMART" id="SM00813"/>
    </source>
</evidence>
<evidence type="ECO:0000256" key="2">
    <source>
        <dbReference type="ARBA" id="ARBA00007186"/>
    </source>
</evidence>
<gene>
    <name evidence="10" type="ORF">I8D64_09060</name>
</gene>
<dbReference type="Proteomes" id="UP000612352">
    <property type="component" value="Unassembled WGS sequence"/>
</dbReference>
<evidence type="ECO:0000256" key="7">
    <source>
        <dbReference type="ARBA" id="ARBA00023295"/>
    </source>
</evidence>
<name>A0ABS1BA73_9MICO</name>
<feature type="domain" description="Alpha-L-arabinofuranosidase C-terminal" evidence="9">
    <location>
        <begin position="370"/>
        <end position="609"/>
    </location>
</feature>
<feature type="compositionally biased region" description="Basic residues" evidence="8">
    <location>
        <begin position="45"/>
        <end position="58"/>
    </location>
</feature>
<accession>A0ABS1BA73</accession>
<dbReference type="Gene3D" id="2.60.40.1180">
    <property type="entry name" value="Golgi alpha-mannosidase II"/>
    <property type="match status" value="1"/>
</dbReference>